<dbReference type="Proteomes" id="UP001589747">
    <property type="component" value="Unassembled WGS sequence"/>
</dbReference>
<protein>
    <submittedName>
        <fullName evidence="1">Uncharacterized protein</fullName>
    </submittedName>
</protein>
<accession>A0ABV5KY99</accession>
<comment type="caution">
    <text evidence="1">The sequence shown here is derived from an EMBL/GenBank/DDBJ whole genome shotgun (WGS) entry which is preliminary data.</text>
</comment>
<evidence type="ECO:0000313" key="2">
    <source>
        <dbReference type="Proteomes" id="UP001589747"/>
    </source>
</evidence>
<gene>
    <name evidence="1" type="ORF">ACFFSY_30010</name>
</gene>
<name>A0ABV5KY99_9BACL</name>
<proteinExistence type="predicted"/>
<dbReference type="RefSeq" id="WP_377501173.1">
    <property type="nucleotide sequence ID" value="NZ_JBHMDO010000047.1"/>
</dbReference>
<keyword evidence="2" id="KW-1185">Reference proteome</keyword>
<sequence length="164" mass="19359">MDIFSNLLFYNYMGCRKSQILRGLDRDFPIHLVFHSTYEQVDRVFEETFKHGRSGWVYPWKIDVSEAGFGIQEQSTSYANFNLAKQDIIDRLKQSKEVLLWTRNEYVPHMIELQSDPNGIHSLTVCAYLADSDSFRILDYPFEREYESSVVEQAFNHVPDEKKM</sequence>
<evidence type="ECO:0000313" key="1">
    <source>
        <dbReference type="EMBL" id="MFB9330200.1"/>
    </source>
</evidence>
<reference evidence="1 2" key="1">
    <citation type="submission" date="2024-09" db="EMBL/GenBank/DDBJ databases">
        <authorList>
            <person name="Sun Q."/>
            <person name="Mori K."/>
        </authorList>
    </citation>
    <scope>NUCLEOTIDE SEQUENCE [LARGE SCALE GENOMIC DNA]</scope>
    <source>
        <strain evidence="1 2">TISTR 2452</strain>
    </source>
</reference>
<dbReference type="EMBL" id="JBHMDO010000047">
    <property type="protein sequence ID" value="MFB9330200.1"/>
    <property type="molecule type" value="Genomic_DNA"/>
</dbReference>
<organism evidence="1 2">
    <name type="scientific">Paenibacillus aurantiacus</name>
    <dbReference type="NCBI Taxonomy" id="1936118"/>
    <lineage>
        <taxon>Bacteria</taxon>
        <taxon>Bacillati</taxon>
        <taxon>Bacillota</taxon>
        <taxon>Bacilli</taxon>
        <taxon>Bacillales</taxon>
        <taxon>Paenibacillaceae</taxon>
        <taxon>Paenibacillus</taxon>
    </lineage>
</organism>